<dbReference type="SUPFAM" id="SSF143011">
    <property type="entry name" value="RelE-like"/>
    <property type="match status" value="1"/>
</dbReference>
<reference evidence="2 3" key="1">
    <citation type="journal article" date="2016" name="Nat. Commun.">
        <title>Thousands of microbial genomes shed light on interconnected biogeochemical processes in an aquifer system.</title>
        <authorList>
            <person name="Anantharaman K."/>
            <person name="Brown C.T."/>
            <person name="Hug L.A."/>
            <person name="Sharon I."/>
            <person name="Castelle C.J."/>
            <person name="Probst A.J."/>
            <person name="Thomas B.C."/>
            <person name="Singh A."/>
            <person name="Wilkins M.J."/>
            <person name="Karaoz U."/>
            <person name="Brodie E.L."/>
            <person name="Williams K.H."/>
            <person name="Hubbard S.S."/>
            <person name="Banfield J.F."/>
        </authorList>
    </citation>
    <scope>NUCLEOTIDE SEQUENCE [LARGE SCALE GENOMIC DNA]</scope>
</reference>
<dbReference type="InterPro" id="IPR007712">
    <property type="entry name" value="RelE/ParE_toxin"/>
</dbReference>
<evidence type="ECO:0000256" key="1">
    <source>
        <dbReference type="ARBA" id="ARBA00022649"/>
    </source>
</evidence>
<keyword evidence="1" id="KW-1277">Toxin-antitoxin system</keyword>
<dbReference type="Pfam" id="PF05016">
    <property type="entry name" value="ParE_toxin"/>
    <property type="match status" value="1"/>
</dbReference>
<dbReference type="Proteomes" id="UP000178943">
    <property type="component" value="Unassembled WGS sequence"/>
</dbReference>
<evidence type="ECO:0000313" key="3">
    <source>
        <dbReference type="Proteomes" id="UP000178943"/>
    </source>
</evidence>
<gene>
    <name evidence="2" type="ORF">A2Y62_05335</name>
</gene>
<dbReference type="STRING" id="1817863.A2Y62_05335"/>
<evidence type="ECO:0008006" key="4">
    <source>
        <dbReference type="Google" id="ProtNLM"/>
    </source>
</evidence>
<evidence type="ECO:0000313" key="2">
    <source>
        <dbReference type="EMBL" id="OGF68212.1"/>
    </source>
</evidence>
<organism evidence="2 3">
    <name type="scientific">Candidatus Fischerbacteria bacterium RBG_13_37_8</name>
    <dbReference type="NCBI Taxonomy" id="1817863"/>
    <lineage>
        <taxon>Bacteria</taxon>
        <taxon>Candidatus Fischeribacteriota</taxon>
    </lineage>
</organism>
<dbReference type="AlphaFoldDB" id="A0A1F5VXP2"/>
<protein>
    <recommendedName>
        <fullName evidence="4">Plasmid stabilization protein</fullName>
    </recommendedName>
</protein>
<accession>A0A1F5VXP2</accession>
<name>A0A1F5VXP2_9BACT</name>
<comment type="caution">
    <text evidence="2">The sequence shown here is derived from an EMBL/GenBank/DDBJ whole genome shotgun (WGS) entry which is preliminary data.</text>
</comment>
<dbReference type="EMBL" id="MFGW01000010">
    <property type="protein sequence ID" value="OGF68212.1"/>
    <property type="molecule type" value="Genomic_DNA"/>
</dbReference>
<dbReference type="InterPro" id="IPR035093">
    <property type="entry name" value="RelE/ParE_toxin_dom_sf"/>
</dbReference>
<sequence length="87" mass="10161">MTRAAANDLDHIAEELKNKILIDIRNLGSNPFLSGGSIKKLRGFKPALYRLRSGDFRIIYHVENRLITIMRIINRKELEKIMKNLKR</sequence>
<dbReference type="Gene3D" id="3.30.2310.20">
    <property type="entry name" value="RelE-like"/>
    <property type="match status" value="1"/>
</dbReference>
<proteinExistence type="predicted"/>